<comment type="function">
    <text evidence="1 8">Involved in DNA repair and RecF pathway recombination.</text>
</comment>
<protein>
    <recommendedName>
        <fullName evidence="3 8">DNA repair protein RecO</fullName>
    </recommendedName>
    <alternativeName>
        <fullName evidence="7 8">Recombination protein O</fullName>
    </alternativeName>
</protein>
<dbReference type="Pfam" id="PF11967">
    <property type="entry name" value="RecO_N"/>
    <property type="match status" value="1"/>
</dbReference>
<dbReference type="Gene3D" id="1.20.1440.120">
    <property type="entry name" value="Recombination protein O, C-terminal domain"/>
    <property type="match status" value="1"/>
</dbReference>
<dbReference type="GO" id="GO:0006310">
    <property type="term" value="P:DNA recombination"/>
    <property type="evidence" value="ECO:0007669"/>
    <property type="project" value="UniProtKB-UniRule"/>
</dbReference>
<comment type="caution">
    <text evidence="10">The sequence shown here is derived from an EMBL/GenBank/DDBJ whole genome shotgun (WGS) entry which is preliminary data.</text>
</comment>
<dbReference type="InterPro" id="IPR022572">
    <property type="entry name" value="DNA_rep/recomb_RecO_N"/>
</dbReference>
<dbReference type="SUPFAM" id="SSF50249">
    <property type="entry name" value="Nucleic acid-binding proteins"/>
    <property type="match status" value="1"/>
</dbReference>
<reference evidence="10 11" key="1">
    <citation type="journal article" date="2010" name="Int. J. Syst. Evol. Microbiol.">
        <title>Thiohalobacter thiocyanaticus gen. nov., sp. nov., a moderately halophilic, sulfur-oxidizing gammaproteobacterium from hypersaline lakes, that utilizes thiocyanate.</title>
        <authorList>
            <person name="Sorokin D.Y."/>
            <person name="Kovaleva O.L."/>
            <person name="Tourova T.P."/>
            <person name="Muyzer G."/>
        </authorList>
    </citation>
    <scope>NUCLEOTIDE SEQUENCE [LARGE SCALE GENOMIC DNA]</scope>
    <source>
        <strain evidence="10 11">Hrh1</strain>
    </source>
</reference>
<dbReference type="PANTHER" id="PTHR33991">
    <property type="entry name" value="DNA REPAIR PROTEIN RECO"/>
    <property type="match status" value="1"/>
</dbReference>
<dbReference type="HAMAP" id="MF_00201">
    <property type="entry name" value="RecO"/>
    <property type="match status" value="1"/>
</dbReference>
<dbReference type="EMBL" id="QZMU01000001">
    <property type="protein sequence ID" value="RRQ23019.1"/>
    <property type="molecule type" value="Genomic_DNA"/>
</dbReference>
<dbReference type="GO" id="GO:0043590">
    <property type="term" value="C:bacterial nucleoid"/>
    <property type="evidence" value="ECO:0007669"/>
    <property type="project" value="TreeGrafter"/>
</dbReference>
<keyword evidence="4 8" id="KW-0227">DNA damage</keyword>
<dbReference type="NCBIfam" id="TIGR00613">
    <property type="entry name" value="reco"/>
    <property type="match status" value="1"/>
</dbReference>
<gene>
    <name evidence="8 10" type="primary">recO</name>
    <name evidence="10" type="ORF">D6C00_03945</name>
</gene>
<evidence type="ECO:0000256" key="4">
    <source>
        <dbReference type="ARBA" id="ARBA00022763"/>
    </source>
</evidence>
<comment type="similarity">
    <text evidence="2 8">Belongs to the RecO family.</text>
</comment>
<organism evidence="10 11">
    <name type="scientific">Thiohalobacter thiocyanaticus</name>
    <dbReference type="NCBI Taxonomy" id="585455"/>
    <lineage>
        <taxon>Bacteria</taxon>
        <taxon>Pseudomonadati</taxon>
        <taxon>Pseudomonadota</taxon>
        <taxon>Gammaproteobacteria</taxon>
        <taxon>Thiohalobacterales</taxon>
        <taxon>Thiohalobacteraceae</taxon>
        <taxon>Thiohalobacter</taxon>
    </lineage>
</organism>
<name>A0A426QMP5_9GAMM</name>
<dbReference type="InterPro" id="IPR042242">
    <property type="entry name" value="RecO_C"/>
</dbReference>
<keyword evidence="6 8" id="KW-0234">DNA repair</keyword>
<evidence type="ECO:0000256" key="8">
    <source>
        <dbReference type="HAMAP-Rule" id="MF_00201"/>
    </source>
</evidence>
<dbReference type="OrthoDB" id="9804792at2"/>
<feature type="domain" description="DNA replication/recombination mediator RecO N-terminal" evidence="9">
    <location>
        <begin position="2"/>
        <end position="72"/>
    </location>
</feature>
<dbReference type="Pfam" id="PF02565">
    <property type="entry name" value="RecO_C"/>
    <property type="match status" value="1"/>
</dbReference>
<dbReference type="AlphaFoldDB" id="A0A426QMP5"/>
<dbReference type="InterPro" id="IPR003717">
    <property type="entry name" value="RecO"/>
</dbReference>
<evidence type="ECO:0000313" key="11">
    <source>
        <dbReference type="Proteomes" id="UP000287798"/>
    </source>
</evidence>
<evidence type="ECO:0000256" key="5">
    <source>
        <dbReference type="ARBA" id="ARBA00023172"/>
    </source>
</evidence>
<evidence type="ECO:0000256" key="6">
    <source>
        <dbReference type="ARBA" id="ARBA00023204"/>
    </source>
</evidence>
<dbReference type="PANTHER" id="PTHR33991:SF1">
    <property type="entry name" value="DNA REPAIR PROTEIN RECO"/>
    <property type="match status" value="1"/>
</dbReference>
<evidence type="ECO:0000256" key="2">
    <source>
        <dbReference type="ARBA" id="ARBA00007452"/>
    </source>
</evidence>
<dbReference type="GO" id="GO:0006302">
    <property type="term" value="P:double-strand break repair"/>
    <property type="evidence" value="ECO:0007669"/>
    <property type="project" value="TreeGrafter"/>
</dbReference>
<evidence type="ECO:0000256" key="7">
    <source>
        <dbReference type="ARBA" id="ARBA00033409"/>
    </source>
</evidence>
<sequence length="236" mass="26432">MQPAYILHHRAYRDTSALLELITPLHGRVGVVARGARGARSPLRGVLRPFLPLLCSWGGRGELFSLRRAEVAGRMPVLSGQALFAAYYLNELLLRLLQRQDPHPEVFEAYVQALDGFAGQPLEAVLRLFEKRLLEALGYGLMLETDVHGEPVAADRRYRYIPEQGPEPIEGKMPDEGGLSGRALLALAAEACDNVQDLRELKPLLRRMLGLYLGERPLKTREFLTDMERQGRSGHD</sequence>
<proteinExistence type="inferred from homology"/>
<dbReference type="InterPro" id="IPR037278">
    <property type="entry name" value="ARFGAP/RecO"/>
</dbReference>
<dbReference type="InterPro" id="IPR012340">
    <property type="entry name" value="NA-bd_OB-fold"/>
</dbReference>
<dbReference type="SUPFAM" id="SSF57863">
    <property type="entry name" value="ArfGap/RecO-like zinc finger"/>
    <property type="match status" value="1"/>
</dbReference>
<evidence type="ECO:0000259" key="9">
    <source>
        <dbReference type="Pfam" id="PF11967"/>
    </source>
</evidence>
<keyword evidence="5 8" id="KW-0233">DNA recombination</keyword>
<evidence type="ECO:0000313" key="10">
    <source>
        <dbReference type="EMBL" id="RRQ23019.1"/>
    </source>
</evidence>
<accession>A0A426QMP5</accession>
<evidence type="ECO:0000256" key="3">
    <source>
        <dbReference type="ARBA" id="ARBA00021310"/>
    </source>
</evidence>
<evidence type="ECO:0000256" key="1">
    <source>
        <dbReference type="ARBA" id="ARBA00003065"/>
    </source>
</evidence>
<dbReference type="Gene3D" id="2.40.50.140">
    <property type="entry name" value="Nucleic acid-binding proteins"/>
    <property type="match status" value="1"/>
</dbReference>
<dbReference type="Proteomes" id="UP000287798">
    <property type="component" value="Unassembled WGS sequence"/>
</dbReference>
<keyword evidence="11" id="KW-1185">Reference proteome</keyword>